<comment type="caution">
    <text evidence="8">The sequence shown here is derived from an EMBL/GenBank/DDBJ whole genome shotgun (WGS) entry which is preliminary data.</text>
</comment>
<feature type="transmembrane region" description="Helical" evidence="5">
    <location>
        <begin position="256"/>
        <end position="276"/>
    </location>
</feature>
<dbReference type="SUPFAM" id="SSF57850">
    <property type="entry name" value="RING/U-box"/>
    <property type="match status" value="1"/>
</dbReference>
<reference evidence="8 9" key="1">
    <citation type="submission" date="2019-05" db="EMBL/GenBank/DDBJ databases">
        <title>Emergence of the Ug99 lineage of the wheat stem rust pathogen through somatic hybridization.</title>
        <authorList>
            <person name="Li F."/>
            <person name="Upadhyaya N.M."/>
            <person name="Sperschneider J."/>
            <person name="Matny O."/>
            <person name="Nguyen-Phuc H."/>
            <person name="Mago R."/>
            <person name="Raley C."/>
            <person name="Miller M.E."/>
            <person name="Silverstein K.A.T."/>
            <person name="Henningsen E."/>
            <person name="Hirsch C.D."/>
            <person name="Visser B."/>
            <person name="Pretorius Z.A."/>
            <person name="Steffenson B.J."/>
            <person name="Schwessinger B."/>
            <person name="Dodds P.N."/>
            <person name="Figueroa M."/>
        </authorList>
    </citation>
    <scope>NUCLEOTIDE SEQUENCE [LARGE SCALE GENOMIC DNA]</scope>
    <source>
        <strain evidence="8">21-0</strain>
    </source>
</reference>
<dbReference type="PANTHER" id="PTHR45969:SF69">
    <property type="entry name" value="FINGER DOMAIN PROTEIN, PUTATIVE (AFU_ORTHOLOGUE AFUA_3G12190)-RELATED"/>
    <property type="match status" value="1"/>
</dbReference>
<dbReference type="Gene3D" id="3.30.40.10">
    <property type="entry name" value="Zinc/RING finger domain, C3HC4 (zinc finger)"/>
    <property type="match status" value="1"/>
</dbReference>
<feature type="signal peptide" evidence="6">
    <location>
        <begin position="1"/>
        <end position="16"/>
    </location>
</feature>
<evidence type="ECO:0000313" key="9">
    <source>
        <dbReference type="Proteomes" id="UP000324748"/>
    </source>
</evidence>
<keyword evidence="9" id="KW-1185">Reference proteome</keyword>
<keyword evidence="5" id="KW-1133">Transmembrane helix</keyword>
<dbReference type="OrthoDB" id="8062037at2759"/>
<dbReference type="Proteomes" id="UP000324748">
    <property type="component" value="Unassembled WGS sequence"/>
</dbReference>
<dbReference type="GO" id="GO:0061630">
    <property type="term" value="F:ubiquitin protein ligase activity"/>
    <property type="evidence" value="ECO:0007669"/>
    <property type="project" value="TreeGrafter"/>
</dbReference>
<evidence type="ECO:0000259" key="7">
    <source>
        <dbReference type="PROSITE" id="PS50089"/>
    </source>
</evidence>
<accession>A0A5B0MQE3</accession>
<keyword evidence="2 4" id="KW-0863">Zinc-finger</keyword>
<protein>
    <recommendedName>
        <fullName evidence="7">RING-type domain-containing protein</fullName>
    </recommendedName>
</protein>
<evidence type="ECO:0000256" key="3">
    <source>
        <dbReference type="ARBA" id="ARBA00022833"/>
    </source>
</evidence>
<dbReference type="PROSITE" id="PS50089">
    <property type="entry name" value="ZF_RING_2"/>
    <property type="match status" value="1"/>
</dbReference>
<evidence type="ECO:0000256" key="4">
    <source>
        <dbReference type="PROSITE-ProRule" id="PRU00175"/>
    </source>
</evidence>
<evidence type="ECO:0000256" key="5">
    <source>
        <dbReference type="SAM" id="Phobius"/>
    </source>
</evidence>
<proteinExistence type="predicted"/>
<keyword evidence="6" id="KW-0732">Signal</keyword>
<dbReference type="AlphaFoldDB" id="A0A5B0MQE3"/>
<feature type="domain" description="RING-type" evidence="7">
    <location>
        <begin position="168"/>
        <end position="212"/>
    </location>
</feature>
<evidence type="ECO:0000256" key="1">
    <source>
        <dbReference type="ARBA" id="ARBA00022723"/>
    </source>
</evidence>
<dbReference type="GO" id="GO:0016567">
    <property type="term" value="P:protein ubiquitination"/>
    <property type="evidence" value="ECO:0007669"/>
    <property type="project" value="TreeGrafter"/>
</dbReference>
<evidence type="ECO:0000256" key="6">
    <source>
        <dbReference type="SAM" id="SignalP"/>
    </source>
</evidence>
<feature type="chain" id="PRO_5022806116" description="RING-type domain-containing protein" evidence="6">
    <location>
        <begin position="17"/>
        <end position="279"/>
    </location>
</feature>
<dbReference type="GO" id="GO:0008270">
    <property type="term" value="F:zinc ion binding"/>
    <property type="evidence" value="ECO:0007669"/>
    <property type="project" value="UniProtKB-KW"/>
</dbReference>
<keyword evidence="3" id="KW-0862">Zinc</keyword>
<evidence type="ECO:0000313" key="8">
    <source>
        <dbReference type="EMBL" id="KAA1078254.1"/>
    </source>
</evidence>
<gene>
    <name evidence="8" type="ORF">PGT21_031907</name>
</gene>
<dbReference type="PANTHER" id="PTHR45969">
    <property type="entry name" value="RING ZINC FINGER PROTEIN-RELATED"/>
    <property type="match status" value="1"/>
</dbReference>
<keyword evidence="5" id="KW-0812">Transmembrane</keyword>
<dbReference type="SMART" id="SM00184">
    <property type="entry name" value="RING"/>
    <property type="match status" value="1"/>
</dbReference>
<organism evidence="8 9">
    <name type="scientific">Puccinia graminis f. sp. tritici</name>
    <dbReference type="NCBI Taxonomy" id="56615"/>
    <lineage>
        <taxon>Eukaryota</taxon>
        <taxon>Fungi</taxon>
        <taxon>Dikarya</taxon>
        <taxon>Basidiomycota</taxon>
        <taxon>Pucciniomycotina</taxon>
        <taxon>Pucciniomycetes</taxon>
        <taxon>Pucciniales</taxon>
        <taxon>Pucciniaceae</taxon>
        <taxon>Puccinia</taxon>
    </lineage>
</organism>
<keyword evidence="1" id="KW-0479">Metal-binding</keyword>
<dbReference type="EMBL" id="VSWC01000144">
    <property type="protein sequence ID" value="KAA1078254.1"/>
    <property type="molecule type" value="Genomic_DNA"/>
</dbReference>
<evidence type="ECO:0000256" key="2">
    <source>
        <dbReference type="ARBA" id="ARBA00022771"/>
    </source>
</evidence>
<dbReference type="InterPro" id="IPR001841">
    <property type="entry name" value="Znf_RING"/>
</dbReference>
<name>A0A5B0MQE3_PUCGR</name>
<keyword evidence="5" id="KW-0472">Membrane</keyword>
<dbReference type="Pfam" id="PF13639">
    <property type="entry name" value="zf-RING_2"/>
    <property type="match status" value="1"/>
</dbReference>
<sequence length="279" mass="31549">MFSWLFFIVLIQKNSGMESPGKSIQLVSLQPVTHSIGSNNMACITDPYNVGIEAPLRCSSICKDPKASSNGLENDSSQKEHYPVHMISVNEDGVERSSNSRKPTRISDIKIPSNSAQHIEKCLSNHDNFMENLAVESKQETESPVNEAQGDQAEHCIDIEARPEVTDCAICLSAIEIQETYRIVGCKHPFHKACITESLIKNPDHPSCPLCRGDASKDLEIMRRIWREEEVHKTRELSEMESILCDYVTCGGLRKYAIPFWALGIFLGFVWIWSMFHRY</sequence>
<dbReference type="InterPro" id="IPR013083">
    <property type="entry name" value="Znf_RING/FYVE/PHD"/>
</dbReference>